<sequence length="55" mass="6111">AMLLWVLLSASYRGLGENGHDEGPDNFCIFIDLIKDGEVLCRIARTSVNKVVTEM</sequence>
<reference evidence="2" key="1">
    <citation type="submission" date="2023-10" db="EMBL/GenBank/DDBJ databases">
        <authorList>
            <person name="Domelevo Entfellner J.-B."/>
        </authorList>
    </citation>
    <scope>NUCLEOTIDE SEQUENCE</scope>
</reference>
<evidence type="ECO:0000256" key="1">
    <source>
        <dbReference type="SAM" id="SignalP"/>
    </source>
</evidence>
<organism evidence="2 3">
    <name type="scientific">Sphenostylis stenocarpa</name>
    <dbReference type="NCBI Taxonomy" id="92480"/>
    <lineage>
        <taxon>Eukaryota</taxon>
        <taxon>Viridiplantae</taxon>
        <taxon>Streptophyta</taxon>
        <taxon>Embryophyta</taxon>
        <taxon>Tracheophyta</taxon>
        <taxon>Spermatophyta</taxon>
        <taxon>Magnoliopsida</taxon>
        <taxon>eudicotyledons</taxon>
        <taxon>Gunneridae</taxon>
        <taxon>Pentapetalae</taxon>
        <taxon>rosids</taxon>
        <taxon>fabids</taxon>
        <taxon>Fabales</taxon>
        <taxon>Fabaceae</taxon>
        <taxon>Papilionoideae</taxon>
        <taxon>50 kb inversion clade</taxon>
        <taxon>NPAAA clade</taxon>
        <taxon>indigoferoid/millettioid clade</taxon>
        <taxon>Phaseoleae</taxon>
        <taxon>Sphenostylis</taxon>
    </lineage>
</organism>
<dbReference type="Gramene" id="rna-AYBTSS11_LOCUS21929">
    <property type="protein sequence ID" value="CAJ1968833.1"/>
    <property type="gene ID" value="gene-AYBTSS11_LOCUS21929"/>
</dbReference>
<dbReference type="EMBL" id="OY731404">
    <property type="protein sequence ID" value="CAJ1968833.1"/>
    <property type="molecule type" value="Genomic_DNA"/>
</dbReference>
<evidence type="ECO:0000313" key="3">
    <source>
        <dbReference type="Proteomes" id="UP001189624"/>
    </source>
</evidence>
<accession>A0AA86SSF3</accession>
<evidence type="ECO:0000313" key="2">
    <source>
        <dbReference type="EMBL" id="CAJ1968833.1"/>
    </source>
</evidence>
<feature type="chain" id="PRO_5041720626" evidence="1">
    <location>
        <begin position="17"/>
        <end position="55"/>
    </location>
</feature>
<keyword evidence="1" id="KW-0732">Signal</keyword>
<protein>
    <submittedName>
        <fullName evidence="2">Uncharacterized protein</fullName>
    </submittedName>
</protein>
<dbReference type="Proteomes" id="UP001189624">
    <property type="component" value="Chromosome 7"/>
</dbReference>
<feature type="non-terminal residue" evidence="2">
    <location>
        <position position="1"/>
    </location>
</feature>
<name>A0AA86SSF3_9FABA</name>
<proteinExistence type="predicted"/>
<keyword evidence="3" id="KW-1185">Reference proteome</keyword>
<feature type="signal peptide" evidence="1">
    <location>
        <begin position="1"/>
        <end position="16"/>
    </location>
</feature>
<dbReference type="AlphaFoldDB" id="A0AA86SSF3"/>
<gene>
    <name evidence="2" type="ORF">AYBTSS11_LOCUS21929</name>
</gene>